<proteinExistence type="predicted"/>
<gene>
    <name evidence="2" type="ORF">ADL15_08085</name>
</gene>
<organism evidence="2 3">
    <name type="scientific">Actinoplanes awajinensis subsp. mycoplanecinus</name>
    <dbReference type="NCBI Taxonomy" id="135947"/>
    <lineage>
        <taxon>Bacteria</taxon>
        <taxon>Bacillati</taxon>
        <taxon>Actinomycetota</taxon>
        <taxon>Actinomycetes</taxon>
        <taxon>Micromonosporales</taxon>
        <taxon>Micromonosporaceae</taxon>
        <taxon>Actinoplanes</taxon>
    </lineage>
</organism>
<evidence type="ECO:0000313" key="2">
    <source>
        <dbReference type="EMBL" id="KUL39999.1"/>
    </source>
</evidence>
<reference evidence="2 3" key="1">
    <citation type="submission" date="2015-10" db="EMBL/GenBank/DDBJ databases">
        <authorList>
            <person name="Gilbert D.G."/>
        </authorList>
    </citation>
    <scope>NUCLEOTIDE SEQUENCE [LARGE SCALE GENOMIC DNA]</scope>
    <source>
        <strain evidence="2 3">NRRL B-16712</strain>
    </source>
</reference>
<dbReference type="EMBL" id="LLZH01000037">
    <property type="protein sequence ID" value="KUL39999.1"/>
    <property type="molecule type" value="Genomic_DNA"/>
</dbReference>
<evidence type="ECO:0000256" key="1">
    <source>
        <dbReference type="SAM" id="Coils"/>
    </source>
</evidence>
<dbReference type="AlphaFoldDB" id="A0A0X3V5C4"/>
<comment type="caution">
    <text evidence="2">The sequence shown here is derived from an EMBL/GenBank/DDBJ whole genome shotgun (WGS) entry which is preliminary data.</text>
</comment>
<keyword evidence="3" id="KW-1185">Reference proteome</keyword>
<name>A0A0X3V5C4_9ACTN</name>
<sequence>MTLPSLLDLIAGREAAAAIAAARLRDQITALTDELDAVETELTELEITRKTLSRLSGETGPPPLDATVASDTYQQILAIFDAATSPLSVKDVCRAMNTGILARHVETMRAKLKRLVTRGILAEVTPGAFSFAPAPPASPADQGT</sequence>
<evidence type="ECO:0000313" key="3">
    <source>
        <dbReference type="Proteomes" id="UP000053244"/>
    </source>
</evidence>
<dbReference type="OrthoDB" id="4315401at2"/>
<protein>
    <submittedName>
        <fullName evidence="2">Uncharacterized protein</fullName>
    </submittedName>
</protein>
<accession>A0A0X3V5C4</accession>
<feature type="coiled-coil region" evidence="1">
    <location>
        <begin position="21"/>
        <end position="55"/>
    </location>
</feature>
<keyword evidence="1" id="KW-0175">Coiled coil</keyword>
<dbReference type="RefSeq" id="WP_067686434.1">
    <property type="nucleotide sequence ID" value="NZ_LLZH01000037.1"/>
</dbReference>
<dbReference type="Proteomes" id="UP000053244">
    <property type="component" value="Unassembled WGS sequence"/>
</dbReference>